<dbReference type="EMBL" id="SRLO01000098">
    <property type="protein sequence ID" value="TNN75889.1"/>
    <property type="molecule type" value="Genomic_DNA"/>
</dbReference>
<feature type="region of interest" description="Disordered" evidence="1">
    <location>
        <begin position="23"/>
        <end position="70"/>
    </location>
</feature>
<dbReference type="AlphaFoldDB" id="A0A4Z2ICT7"/>
<gene>
    <name evidence="2" type="ORF">EYF80_013859</name>
</gene>
<proteinExistence type="predicted"/>
<organism evidence="2 3">
    <name type="scientific">Liparis tanakae</name>
    <name type="common">Tanaka's snailfish</name>
    <dbReference type="NCBI Taxonomy" id="230148"/>
    <lineage>
        <taxon>Eukaryota</taxon>
        <taxon>Metazoa</taxon>
        <taxon>Chordata</taxon>
        <taxon>Craniata</taxon>
        <taxon>Vertebrata</taxon>
        <taxon>Euteleostomi</taxon>
        <taxon>Actinopterygii</taxon>
        <taxon>Neopterygii</taxon>
        <taxon>Teleostei</taxon>
        <taxon>Neoteleostei</taxon>
        <taxon>Acanthomorphata</taxon>
        <taxon>Eupercaria</taxon>
        <taxon>Perciformes</taxon>
        <taxon>Cottioidei</taxon>
        <taxon>Cottales</taxon>
        <taxon>Liparidae</taxon>
        <taxon>Liparis</taxon>
    </lineage>
</organism>
<reference evidence="2 3" key="1">
    <citation type="submission" date="2019-03" db="EMBL/GenBank/DDBJ databases">
        <title>First draft genome of Liparis tanakae, snailfish: a comprehensive survey of snailfish specific genes.</title>
        <authorList>
            <person name="Kim W."/>
            <person name="Song I."/>
            <person name="Jeong J.-H."/>
            <person name="Kim D."/>
            <person name="Kim S."/>
            <person name="Ryu S."/>
            <person name="Song J.Y."/>
            <person name="Lee S.K."/>
        </authorList>
    </citation>
    <scope>NUCLEOTIDE SEQUENCE [LARGE SCALE GENOMIC DNA]</scope>
    <source>
        <tissue evidence="2">Muscle</tissue>
    </source>
</reference>
<comment type="caution">
    <text evidence="2">The sequence shown here is derived from an EMBL/GenBank/DDBJ whole genome shotgun (WGS) entry which is preliminary data.</text>
</comment>
<evidence type="ECO:0000313" key="3">
    <source>
        <dbReference type="Proteomes" id="UP000314294"/>
    </source>
</evidence>
<keyword evidence="3" id="KW-1185">Reference proteome</keyword>
<sequence length="70" mass="8366">MKLEDDSGVWNLKSLCERTSELERQMKEEGDEKNNKTELKRVRKKASEEMVGEAERRERARRRVDGEEKK</sequence>
<evidence type="ECO:0000256" key="1">
    <source>
        <dbReference type="SAM" id="MobiDB-lite"/>
    </source>
</evidence>
<protein>
    <submittedName>
        <fullName evidence="2">Uncharacterized protein</fullName>
    </submittedName>
</protein>
<name>A0A4Z2ICT7_9TELE</name>
<dbReference type="Proteomes" id="UP000314294">
    <property type="component" value="Unassembled WGS sequence"/>
</dbReference>
<evidence type="ECO:0000313" key="2">
    <source>
        <dbReference type="EMBL" id="TNN75889.1"/>
    </source>
</evidence>
<accession>A0A4Z2ICT7</accession>